<dbReference type="SUPFAM" id="SSF51182">
    <property type="entry name" value="RmlC-like cupins"/>
    <property type="match status" value="1"/>
</dbReference>
<accession>A0ABQ0ZD74</accession>
<sequence length="268" mass="29980">MKTVIPVGKDPAPLSFRTESYGAGAVFEEKRQPWCKVGYAVSGVMEARVEGRRFLCPPHYATWIPANALHACHNRENVKFVSIYIDRDLCVGMPETACTLELSPLIKAILADFAIRGITVPETDADRRLAFVLIDQLLNAPRRESFLPVSGDDLLQPLIDALQADPSDRRSLSEWARSLQTTEKTLSRRFSGHLGISFNEWRQRLKLIASLSLIEDGRSVQSVAKILGYNSSSAFITMFRRQTGTSPMNLRPTLYRKISADRRNALGS</sequence>
<feature type="domain" description="HTH araC/xylS-type" evidence="3">
    <location>
        <begin position="156"/>
        <end position="253"/>
    </location>
</feature>
<dbReference type="SMART" id="SM00342">
    <property type="entry name" value="HTH_ARAC"/>
    <property type="match status" value="1"/>
</dbReference>
<dbReference type="InterPro" id="IPR014710">
    <property type="entry name" value="RmlC-like_jellyroll"/>
</dbReference>
<evidence type="ECO:0000259" key="3">
    <source>
        <dbReference type="PROSITE" id="PS01124"/>
    </source>
</evidence>
<dbReference type="PANTHER" id="PTHR11019">
    <property type="entry name" value="HTH-TYPE TRANSCRIPTIONAL REGULATOR NIMR"/>
    <property type="match status" value="1"/>
</dbReference>
<evidence type="ECO:0000313" key="4">
    <source>
        <dbReference type="EMBL" id="GES53531.1"/>
    </source>
</evidence>
<dbReference type="PROSITE" id="PS01124">
    <property type="entry name" value="HTH_ARAC_FAMILY_2"/>
    <property type="match status" value="1"/>
</dbReference>
<dbReference type="InterPro" id="IPR011051">
    <property type="entry name" value="RmlC_Cupin_sf"/>
</dbReference>
<organism evidence="4 5">
    <name type="scientific">Rhizobium dioscoreae</name>
    <dbReference type="NCBI Taxonomy" id="2653122"/>
    <lineage>
        <taxon>Bacteria</taxon>
        <taxon>Pseudomonadati</taxon>
        <taxon>Pseudomonadota</taxon>
        <taxon>Alphaproteobacteria</taxon>
        <taxon>Hyphomicrobiales</taxon>
        <taxon>Rhizobiaceae</taxon>
        <taxon>Rhizobium/Agrobacterium group</taxon>
        <taxon>Rhizobium</taxon>
    </lineage>
</organism>
<dbReference type="Gene3D" id="1.10.10.60">
    <property type="entry name" value="Homeodomain-like"/>
    <property type="match status" value="1"/>
</dbReference>
<protein>
    <submittedName>
        <fullName evidence="4">AraC family transcriptional regulator</fullName>
    </submittedName>
</protein>
<name>A0ABQ0ZD74_9HYPH</name>
<dbReference type="CDD" id="cd06124">
    <property type="entry name" value="cupin_NimR-like_N"/>
    <property type="match status" value="1"/>
</dbReference>
<dbReference type="PANTHER" id="PTHR11019:SF190">
    <property type="entry name" value="ARAC-FAMILY REGULATORY PROTEIN"/>
    <property type="match status" value="1"/>
</dbReference>
<keyword evidence="2" id="KW-0804">Transcription</keyword>
<dbReference type="Pfam" id="PF12833">
    <property type="entry name" value="HTH_18"/>
    <property type="match status" value="1"/>
</dbReference>
<evidence type="ECO:0000256" key="1">
    <source>
        <dbReference type="ARBA" id="ARBA00023015"/>
    </source>
</evidence>
<comment type="caution">
    <text evidence="4">The sequence shown here is derived from an EMBL/GenBank/DDBJ whole genome shotgun (WGS) entry which is preliminary data.</text>
</comment>
<dbReference type="SUPFAM" id="SSF46689">
    <property type="entry name" value="Homeodomain-like"/>
    <property type="match status" value="1"/>
</dbReference>
<dbReference type="Gene3D" id="2.60.120.10">
    <property type="entry name" value="Jelly Rolls"/>
    <property type="match status" value="1"/>
</dbReference>
<evidence type="ECO:0000313" key="5">
    <source>
        <dbReference type="Proteomes" id="UP000390335"/>
    </source>
</evidence>
<dbReference type="RefSeq" id="WP_145324646.1">
    <property type="nucleotide sequence ID" value="NZ_BLAJ01000020.1"/>
</dbReference>
<keyword evidence="5" id="KW-1185">Reference proteome</keyword>
<reference evidence="4 5" key="1">
    <citation type="journal article" date="2020" name="Genome Biol. Evol.">
        <title>Rhizobium dioscoreae sp. nov., a plant growth-promoting bacterium isolated from yam (Dioscorea species).</title>
        <authorList>
            <person name="Ouyabe M."/>
            <person name="Tanaka N."/>
            <person name="Shiwa Y."/>
            <person name="Fujita N."/>
            <person name="Kikuno H."/>
            <person name="Babil P."/>
            <person name="Shiwachi H."/>
        </authorList>
    </citation>
    <scope>NUCLEOTIDE SEQUENCE [LARGE SCALE GENOMIC DNA]</scope>
    <source>
        <strain evidence="4 5">S-93</strain>
    </source>
</reference>
<gene>
    <name evidence="4" type="ORF">RsS93_61450</name>
</gene>
<dbReference type="Proteomes" id="UP000390335">
    <property type="component" value="Unassembled WGS sequence"/>
</dbReference>
<proteinExistence type="predicted"/>
<keyword evidence="1" id="KW-0805">Transcription regulation</keyword>
<dbReference type="InterPro" id="IPR009057">
    <property type="entry name" value="Homeodomain-like_sf"/>
</dbReference>
<dbReference type="EMBL" id="BLAJ01000020">
    <property type="protein sequence ID" value="GES53531.1"/>
    <property type="molecule type" value="Genomic_DNA"/>
</dbReference>
<dbReference type="InterPro" id="IPR018060">
    <property type="entry name" value="HTH_AraC"/>
</dbReference>
<evidence type="ECO:0000256" key="2">
    <source>
        <dbReference type="ARBA" id="ARBA00023163"/>
    </source>
</evidence>